<evidence type="ECO:0000256" key="8">
    <source>
        <dbReference type="ARBA" id="ARBA00023186"/>
    </source>
</evidence>
<dbReference type="GO" id="GO:0006915">
    <property type="term" value="P:apoptotic process"/>
    <property type="evidence" value="ECO:0007669"/>
    <property type="project" value="UniProtKB-KW"/>
</dbReference>
<feature type="coiled-coil region" evidence="10">
    <location>
        <begin position="337"/>
        <end position="364"/>
    </location>
</feature>
<feature type="region of interest" description="Disordered" evidence="11">
    <location>
        <begin position="538"/>
        <end position="569"/>
    </location>
</feature>
<reference evidence="13" key="1">
    <citation type="submission" date="2021-12" db="EMBL/GenBank/DDBJ databases">
        <authorList>
            <person name="Martin H S."/>
        </authorList>
    </citation>
    <scope>NUCLEOTIDE SEQUENCE</scope>
</reference>
<feature type="non-terminal residue" evidence="13">
    <location>
        <position position="640"/>
    </location>
</feature>
<name>A0A8J9UHR5_9NEOP</name>
<feature type="compositionally biased region" description="Acidic residues" evidence="11">
    <location>
        <begin position="544"/>
        <end position="559"/>
    </location>
</feature>
<dbReference type="InterPro" id="IPR038298">
    <property type="entry name" value="Daxx_N_sf"/>
</dbReference>
<keyword evidence="4" id="KW-0158">Chromosome</keyword>
<protein>
    <recommendedName>
        <fullName evidence="12">Daxx histone-binding domain-containing protein</fullName>
    </recommendedName>
</protein>
<keyword evidence="14" id="KW-1185">Reference proteome</keyword>
<dbReference type="GO" id="GO:0006355">
    <property type="term" value="P:regulation of DNA-templated transcription"/>
    <property type="evidence" value="ECO:0007669"/>
    <property type="project" value="UniProtKB-ARBA"/>
</dbReference>
<evidence type="ECO:0000256" key="4">
    <source>
        <dbReference type="ARBA" id="ARBA00022454"/>
    </source>
</evidence>
<keyword evidence="6" id="KW-0053">Apoptosis</keyword>
<dbReference type="InterPro" id="IPR046378">
    <property type="entry name" value="DAXX_histone-bd"/>
</dbReference>
<evidence type="ECO:0000256" key="9">
    <source>
        <dbReference type="ARBA" id="ARBA00023242"/>
    </source>
</evidence>
<dbReference type="Proteomes" id="UP000838878">
    <property type="component" value="Chromosome 2"/>
</dbReference>
<gene>
    <name evidence="13" type="ORF">BINO364_LOCUS6693</name>
</gene>
<keyword evidence="9" id="KW-0539">Nucleus</keyword>
<evidence type="ECO:0000256" key="10">
    <source>
        <dbReference type="SAM" id="Coils"/>
    </source>
</evidence>
<keyword evidence="7 10" id="KW-0175">Coiled coil</keyword>
<dbReference type="GO" id="GO:0042393">
    <property type="term" value="F:histone binding"/>
    <property type="evidence" value="ECO:0007669"/>
    <property type="project" value="InterPro"/>
</dbReference>
<evidence type="ECO:0000313" key="13">
    <source>
        <dbReference type="EMBL" id="CAH0720468.1"/>
    </source>
</evidence>
<sequence length="640" mass="73239">MEDIIDLSEYDDDCVIESVLFTTNNIEKINNYHHIKQENLLFCEILEKCLNLENSTGMLSLINNKLLIDYNRLEKNVKTSRKFETALRKTLDNLNNDPRHKFSHIKFLCNILSELGTEKRRVQLITLDKNVTANMFSKLSCKRPKADQNNFNKCAKKLKSNEDDKETTSSLEYDQSSSIIALDIVNTISEEKGEEGKVIHNGVCNSETNNNSKNVNVADESIELSPSNSVHTEKSNEMGNNNEICLNKIDTLNCQENVSNRETNNDEHKVIEPSKSIEPIPTNSLNNENVKETENDTANDKKMDKLDEHINLSYESASDENRLLVPVKTLEFNLANNLNNMEKIKELENKIAKCKEKIAKLDEQEVRNDSKRSPYMRSEKLKADIVLLYQELCQLTGEHPVRRRQVCIKAMEGHPPGPLKRLETFLNDNIGSDGDPPFPNFREVAKCVLVANKEDNLGWSNAKVMNEARALFTYCGRALQKRRQKREYEDLISKVDTCDDDPADHDPELRAKLEANKQIAIKREMEVFQKFTMMQNQPDKYKDADEEDIYSDSGTDESFPDVNTTDNNDVIEKKDINMKEEKVPETDTNDINTVKIKEEPKESIVDTLKQFGDNFTTSLVDIEGPVFVIDISDSSDEEQS</sequence>
<evidence type="ECO:0000256" key="6">
    <source>
        <dbReference type="ARBA" id="ARBA00022703"/>
    </source>
</evidence>
<evidence type="ECO:0000256" key="2">
    <source>
        <dbReference type="ARBA" id="ARBA00004286"/>
    </source>
</evidence>
<evidence type="ECO:0000259" key="12">
    <source>
        <dbReference type="Pfam" id="PF20920"/>
    </source>
</evidence>
<dbReference type="GO" id="GO:0005634">
    <property type="term" value="C:nucleus"/>
    <property type="evidence" value="ECO:0007669"/>
    <property type="project" value="UniProtKB-SubCell"/>
</dbReference>
<evidence type="ECO:0000256" key="5">
    <source>
        <dbReference type="ARBA" id="ARBA00022490"/>
    </source>
</evidence>
<evidence type="ECO:0000313" key="14">
    <source>
        <dbReference type="Proteomes" id="UP000838878"/>
    </source>
</evidence>
<dbReference type="InterPro" id="IPR046426">
    <property type="entry name" value="DAXX_histone-bd_sf"/>
</dbReference>
<evidence type="ECO:0000256" key="7">
    <source>
        <dbReference type="ARBA" id="ARBA00023054"/>
    </source>
</evidence>
<proteinExistence type="predicted"/>
<evidence type="ECO:0000256" key="11">
    <source>
        <dbReference type="SAM" id="MobiDB-lite"/>
    </source>
</evidence>
<keyword evidence="5" id="KW-0963">Cytoplasm</keyword>
<feature type="domain" description="Daxx histone-binding" evidence="12">
    <location>
        <begin position="451"/>
        <end position="532"/>
    </location>
</feature>
<comment type="subcellular location">
    <subcellularLocation>
        <location evidence="2">Chromosome</location>
    </subcellularLocation>
    <subcellularLocation>
        <location evidence="3">Cytoplasm</location>
    </subcellularLocation>
    <subcellularLocation>
        <location evidence="1">Nucleus</location>
    </subcellularLocation>
</comment>
<evidence type="ECO:0000256" key="1">
    <source>
        <dbReference type="ARBA" id="ARBA00004123"/>
    </source>
</evidence>
<feature type="region of interest" description="Disordered" evidence="11">
    <location>
        <begin position="277"/>
        <end position="297"/>
    </location>
</feature>
<dbReference type="Pfam" id="PF20920">
    <property type="entry name" value="DAXX_hist_bd"/>
    <property type="match status" value="1"/>
</dbReference>
<dbReference type="Gene3D" id="1.20.58.2170">
    <property type="match status" value="1"/>
</dbReference>
<dbReference type="GO" id="GO:0005694">
    <property type="term" value="C:chromosome"/>
    <property type="evidence" value="ECO:0007669"/>
    <property type="project" value="UniProtKB-SubCell"/>
</dbReference>
<dbReference type="OrthoDB" id="7492809at2759"/>
<dbReference type="AlphaFoldDB" id="A0A8J9UHR5"/>
<dbReference type="EMBL" id="OV170222">
    <property type="protein sequence ID" value="CAH0720468.1"/>
    <property type="molecule type" value="Genomic_DNA"/>
</dbReference>
<dbReference type="GO" id="GO:0005737">
    <property type="term" value="C:cytoplasm"/>
    <property type="evidence" value="ECO:0007669"/>
    <property type="project" value="UniProtKB-SubCell"/>
</dbReference>
<dbReference type="Gene3D" id="1.10.8.810">
    <property type="entry name" value="Daxx helical bundle domain"/>
    <property type="match status" value="1"/>
</dbReference>
<keyword evidence="8" id="KW-0143">Chaperone</keyword>
<organism evidence="13 14">
    <name type="scientific">Brenthis ino</name>
    <name type="common">lesser marbled fritillary</name>
    <dbReference type="NCBI Taxonomy" id="405034"/>
    <lineage>
        <taxon>Eukaryota</taxon>
        <taxon>Metazoa</taxon>
        <taxon>Ecdysozoa</taxon>
        <taxon>Arthropoda</taxon>
        <taxon>Hexapoda</taxon>
        <taxon>Insecta</taxon>
        <taxon>Pterygota</taxon>
        <taxon>Neoptera</taxon>
        <taxon>Endopterygota</taxon>
        <taxon>Lepidoptera</taxon>
        <taxon>Glossata</taxon>
        <taxon>Ditrysia</taxon>
        <taxon>Papilionoidea</taxon>
        <taxon>Nymphalidae</taxon>
        <taxon>Heliconiinae</taxon>
        <taxon>Argynnini</taxon>
        <taxon>Brenthis</taxon>
    </lineage>
</organism>
<accession>A0A8J9UHR5</accession>
<evidence type="ECO:0000256" key="3">
    <source>
        <dbReference type="ARBA" id="ARBA00004496"/>
    </source>
</evidence>